<dbReference type="PANTHER" id="PTHR23419:SF8">
    <property type="entry name" value="FI09726P"/>
    <property type="match status" value="1"/>
</dbReference>
<name>A0A7I5EDR1_HAECO</name>
<dbReference type="SUPFAM" id="SSF54913">
    <property type="entry name" value="GlnB-like"/>
    <property type="match status" value="1"/>
</dbReference>
<dbReference type="Gene3D" id="3.30.70.120">
    <property type="match status" value="1"/>
</dbReference>
<dbReference type="Proteomes" id="UP000025227">
    <property type="component" value="Unplaced"/>
</dbReference>
<dbReference type="InterPro" id="IPR015867">
    <property type="entry name" value="N-reg_PII/ATP_PRibTrfase_C"/>
</dbReference>
<dbReference type="InterPro" id="IPR011322">
    <property type="entry name" value="N-reg_PII-like_a/b"/>
</dbReference>
<proteinExistence type="inferred from homology"/>
<evidence type="ECO:0000256" key="1">
    <source>
        <dbReference type="ARBA" id="ARBA00010169"/>
    </source>
</evidence>
<feature type="chain" id="PRO_5029706332" evidence="2">
    <location>
        <begin position="23"/>
        <end position="148"/>
    </location>
</feature>
<keyword evidence="3" id="KW-1185">Reference proteome</keyword>
<dbReference type="WBParaSite" id="HCON_00168240-00001">
    <property type="protein sequence ID" value="HCON_00168240-00001"/>
    <property type="gene ID" value="HCON_00168240"/>
</dbReference>
<dbReference type="GO" id="GO:0010038">
    <property type="term" value="P:response to metal ion"/>
    <property type="evidence" value="ECO:0007669"/>
    <property type="project" value="InterPro"/>
</dbReference>
<organism evidence="3 4">
    <name type="scientific">Haemonchus contortus</name>
    <name type="common">Barber pole worm</name>
    <dbReference type="NCBI Taxonomy" id="6289"/>
    <lineage>
        <taxon>Eukaryota</taxon>
        <taxon>Metazoa</taxon>
        <taxon>Ecdysozoa</taxon>
        <taxon>Nematoda</taxon>
        <taxon>Chromadorea</taxon>
        <taxon>Rhabditida</taxon>
        <taxon>Rhabditina</taxon>
        <taxon>Rhabditomorpha</taxon>
        <taxon>Strongyloidea</taxon>
        <taxon>Trichostrongylidae</taxon>
        <taxon>Haemonchus</taxon>
    </lineage>
</organism>
<dbReference type="InterPro" id="IPR004323">
    <property type="entry name" value="Ion_tolerance_CutA"/>
</dbReference>
<evidence type="ECO:0000256" key="2">
    <source>
        <dbReference type="SAM" id="SignalP"/>
    </source>
</evidence>
<sequence length="148" mass="16027">ITPQSAIYHLLYFLGLLAMASAARSALTAAGNIRVVYVTAPSKEVAVKIAKAVVERKVAACVNIIPGVTSVYEWQGELHEDPEVVMIIKTREALVEDLHKVVMENHTYDVPAFVSLATDAVSFPYAQWLLEQTGGAKTDTSSGQHSET</sequence>
<comment type="similarity">
    <text evidence="1">Belongs to the CutA family.</text>
</comment>
<dbReference type="AlphaFoldDB" id="A0A7I5EDR1"/>
<evidence type="ECO:0000313" key="4">
    <source>
        <dbReference type="WBParaSite" id="HCON_00168240-00001"/>
    </source>
</evidence>
<dbReference type="Pfam" id="PF03091">
    <property type="entry name" value="CutA1"/>
    <property type="match status" value="1"/>
</dbReference>
<protein>
    <submittedName>
        <fullName evidence="4">CutA divalent cation tolerance homolog</fullName>
    </submittedName>
</protein>
<dbReference type="PANTHER" id="PTHR23419">
    <property type="entry name" value="DIVALENT CATION TOLERANCE CUTA-RELATED"/>
    <property type="match status" value="1"/>
</dbReference>
<accession>A0A7I5EDR1</accession>
<keyword evidence="2" id="KW-0732">Signal</keyword>
<feature type="signal peptide" evidence="2">
    <location>
        <begin position="1"/>
        <end position="22"/>
    </location>
</feature>
<evidence type="ECO:0000313" key="3">
    <source>
        <dbReference type="Proteomes" id="UP000025227"/>
    </source>
</evidence>
<reference evidence="4" key="1">
    <citation type="submission" date="2020-12" db="UniProtKB">
        <authorList>
            <consortium name="WormBaseParasite"/>
        </authorList>
    </citation>
    <scope>IDENTIFICATION</scope>
    <source>
        <strain evidence="4">MHco3</strain>
    </source>
</reference>
<dbReference type="OrthoDB" id="2017693at2759"/>
<dbReference type="GO" id="GO:0005507">
    <property type="term" value="F:copper ion binding"/>
    <property type="evidence" value="ECO:0007669"/>
    <property type="project" value="TreeGrafter"/>
</dbReference>
<dbReference type="OMA" id="VMENHTY"/>